<feature type="transmembrane region" description="Helical" evidence="6">
    <location>
        <begin position="30"/>
        <end position="47"/>
    </location>
</feature>
<dbReference type="PROSITE" id="PS50109">
    <property type="entry name" value="HIS_KIN"/>
    <property type="match status" value="1"/>
</dbReference>
<accession>A0A267MHP8</accession>
<keyword evidence="3" id="KW-0597">Phosphoprotein</keyword>
<dbReference type="EMBL" id="NIBG01000009">
    <property type="protein sequence ID" value="PAB59099.1"/>
    <property type="molecule type" value="Genomic_DNA"/>
</dbReference>
<evidence type="ECO:0000256" key="2">
    <source>
        <dbReference type="ARBA" id="ARBA00012438"/>
    </source>
</evidence>
<dbReference type="PANTHER" id="PTHR43547:SF2">
    <property type="entry name" value="HYBRID SIGNAL TRANSDUCTION HISTIDINE KINASE C"/>
    <property type="match status" value="1"/>
</dbReference>
<keyword evidence="4" id="KW-0808">Transferase</keyword>
<organism evidence="8 9">
    <name type="scientific">Anaeromicrobium sediminis</name>
    <dbReference type="NCBI Taxonomy" id="1478221"/>
    <lineage>
        <taxon>Bacteria</taxon>
        <taxon>Bacillati</taxon>
        <taxon>Bacillota</taxon>
        <taxon>Clostridia</taxon>
        <taxon>Peptostreptococcales</taxon>
        <taxon>Thermotaleaceae</taxon>
        <taxon>Anaeromicrobium</taxon>
    </lineage>
</organism>
<dbReference type="InterPro" id="IPR005467">
    <property type="entry name" value="His_kinase_dom"/>
</dbReference>
<name>A0A267MHP8_9FIRM</name>
<keyword evidence="6" id="KW-1133">Transmembrane helix</keyword>
<dbReference type="Gene3D" id="3.30.565.10">
    <property type="entry name" value="Histidine kinase-like ATPase, C-terminal domain"/>
    <property type="match status" value="1"/>
</dbReference>
<keyword evidence="9" id="KW-1185">Reference proteome</keyword>
<evidence type="ECO:0000256" key="1">
    <source>
        <dbReference type="ARBA" id="ARBA00000085"/>
    </source>
</evidence>
<keyword evidence="6" id="KW-0812">Transmembrane</keyword>
<evidence type="ECO:0000313" key="8">
    <source>
        <dbReference type="EMBL" id="PAB59099.1"/>
    </source>
</evidence>
<dbReference type="PRINTS" id="PR00344">
    <property type="entry name" value="BCTRLSENSOR"/>
</dbReference>
<dbReference type="InterPro" id="IPR004358">
    <property type="entry name" value="Sig_transdc_His_kin-like_C"/>
</dbReference>
<evidence type="ECO:0000313" key="9">
    <source>
        <dbReference type="Proteomes" id="UP000216024"/>
    </source>
</evidence>
<evidence type="ECO:0000256" key="4">
    <source>
        <dbReference type="ARBA" id="ARBA00022777"/>
    </source>
</evidence>
<evidence type="ECO:0000256" key="6">
    <source>
        <dbReference type="SAM" id="Phobius"/>
    </source>
</evidence>
<dbReference type="CDD" id="cd00075">
    <property type="entry name" value="HATPase"/>
    <property type="match status" value="1"/>
</dbReference>
<feature type="transmembrane region" description="Helical" evidence="6">
    <location>
        <begin position="54"/>
        <end position="74"/>
    </location>
</feature>
<dbReference type="AlphaFoldDB" id="A0A267MHP8"/>
<feature type="transmembrane region" description="Helical" evidence="6">
    <location>
        <begin position="7"/>
        <end position="24"/>
    </location>
</feature>
<sequence>MDKKRLGNTIAICLVTVFMGQGYISPFSQWFRFSLAVLVLSLLLIYFKDLSVVTVSASIGVLMFIFRASLNFIAYPETAFLTNLLSYLPVVAFYIVFGFLFKLLNIRDKLDDSAVFIISLWFCDSTSNIAEAILSYYFMNIDFEKAVIAIIYVGLIRSWMTWVIYKIILYSKDIFEIEQKEKKFRELLLFTAKLKTELFFLKKSMIDIEDMMEQSYDLYERLEEPQLRDMALNISKNIHEIKKDYIRVVAGMENTLLSEKTNLHMSVEDIFKIIKDATYKLIKFKNVDISVKFQTQSNFQMDDYYHLISVLNNLITNSIEAIESTGEIIVEEYEMDGNHVFRVIDDGPGIEEEDMELIFEPGFTNKYDKTTGKMSTGIGLSHVKNIVENHFGGTIEVNNRESSKTIFEIKIPVTNIEGSA</sequence>
<dbReference type="Proteomes" id="UP000216024">
    <property type="component" value="Unassembled WGS sequence"/>
</dbReference>
<evidence type="ECO:0000259" key="7">
    <source>
        <dbReference type="PROSITE" id="PS50109"/>
    </source>
</evidence>
<gene>
    <name evidence="8" type="ORF">CCE28_11305</name>
</gene>
<dbReference type="GO" id="GO:0000155">
    <property type="term" value="F:phosphorelay sensor kinase activity"/>
    <property type="evidence" value="ECO:0007669"/>
    <property type="project" value="TreeGrafter"/>
</dbReference>
<reference evidence="8 9" key="1">
    <citation type="submission" date="2017-06" db="EMBL/GenBank/DDBJ databases">
        <title>Draft genome sequence of anaerobic fermentative bacterium Anaeromicrobium sediminis DY2726D isolated from West Pacific Ocean sediments.</title>
        <authorList>
            <person name="Zeng X."/>
        </authorList>
    </citation>
    <scope>NUCLEOTIDE SEQUENCE [LARGE SCALE GENOMIC DNA]</scope>
    <source>
        <strain evidence="8 9">DY2726D</strain>
    </source>
</reference>
<dbReference type="Pfam" id="PF02518">
    <property type="entry name" value="HATPase_c"/>
    <property type="match status" value="1"/>
</dbReference>
<dbReference type="OrthoDB" id="1791938at2"/>
<feature type="transmembrane region" description="Helical" evidence="6">
    <location>
        <begin position="80"/>
        <end position="101"/>
    </location>
</feature>
<comment type="caution">
    <text evidence="8">The sequence shown here is derived from an EMBL/GenBank/DDBJ whole genome shotgun (WGS) entry which is preliminary data.</text>
</comment>
<dbReference type="PANTHER" id="PTHR43547">
    <property type="entry name" value="TWO-COMPONENT HISTIDINE KINASE"/>
    <property type="match status" value="1"/>
</dbReference>
<evidence type="ECO:0000256" key="5">
    <source>
        <dbReference type="ARBA" id="ARBA00023012"/>
    </source>
</evidence>
<keyword evidence="4" id="KW-0418">Kinase</keyword>
<dbReference type="RefSeq" id="WP_095133829.1">
    <property type="nucleotide sequence ID" value="NZ_NIBG01000009.1"/>
</dbReference>
<dbReference type="EC" id="2.7.13.3" evidence="2"/>
<feature type="domain" description="Histidine kinase" evidence="7">
    <location>
        <begin position="189"/>
        <end position="415"/>
    </location>
</feature>
<dbReference type="SUPFAM" id="SSF55874">
    <property type="entry name" value="ATPase domain of HSP90 chaperone/DNA topoisomerase II/histidine kinase"/>
    <property type="match status" value="1"/>
</dbReference>
<dbReference type="InterPro" id="IPR003594">
    <property type="entry name" value="HATPase_dom"/>
</dbReference>
<proteinExistence type="predicted"/>
<dbReference type="SMART" id="SM00387">
    <property type="entry name" value="HATPase_c"/>
    <property type="match status" value="1"/>
</dbReference>
<comment type="catalytic activity">
    <reaction evidence="1">
        <text>ATP + protein L-histidine = ADP + protein N-phospho-L-histidine.</text>
        <dbReference type="EC" id="2.7.13.3"/>
    </reaction>
</comment>
<keyword evidence="6" id="KW-0472">Membrane</keyword>
<dbReference type="InterPro" id="IPR036890">
    <property type="entry name" value="HATPase_C_sf"/>
</dbReference>
<keyword evidence="5" id="KW-0902">Two-component regulatory system</keyword>
<evidence type="ECO:0000256" key="3">
    <source>
        <dbReference type="ARBA" id="ARBA00022553"/>
    </source>
</evidence>
<protein>
    <recommendedName>
        <fullName evidence="2">histidine kinase</fullName>
        <ecNumber evidence="2">2.7.13.3</ecNumber>
    </recommendedName>
</protein>
<feature type="transmembrane region" description="Helical" evidence="6">
    <location>
        <begin position="145"/>
        <end position="165"/>
    </location>
</feature>